<dbReference type="InterPro" id="IPR004681">
    <property type="entry name" value="TRAP_DctM"/>
</dbReference>
<dbReference type="RefSeq" id="WP_283217882.1">
    <property type="nucleotide sequence ID" value="NZ_LGFD01000045.1"/>
</dbReference>
<keyword evidence="4 7" id="KW-0812">Transmembrane</keyword>
<comment type="subcellular location">
    <subcellularLocation>
        <location evidence="1">Cell inner membrane</location>
        <topology evidence="1">Multi-pass membrane protein</topology>
    </subcellularLocation>
</comment>
<feature type="domain" description="TRAP C4-dicarboxylate transport system permease DctM subunit" evidence="8">
    <location>
        <begin position="13"/>
        <end position="420"/>
    </location>
</feature>
<feature type="transmembrane region" description="Helical" evidence="7">
    <location>
        <begin position="245"/>
        <end position="261"/>
    </location>
</feature>
<gene>
    <name evidence="9" type="ORF">XD54_1756</name>
</gene>
<evidence type="ECO:0000313" key="9">
    <source>
        <dbReference type="EMBL" id="KUK16952.1"/>
    </source>
</evidence>
<dbReference type="GO" id="GO:0005886">
    <property type="term" value="C:plasma membrane"/>
    <property type="evidence" value="ECO:0007669"/>
    <property type="project" value="UniProtKB-SubCell"/>
</dbReference>
<feature type="transmembrane region" description="Helical" evidence="7">
    <location>
        <begin position="6"/>
        <end position="39"/>
    </location>
</feature>
<feature type="transmembrane region" description="Helical" evidence="7">
    <location>
        <begin position="359"/>
        <end position="384"/>
    </location>
</feature>
<dbReference type="AlphaFoldDB" id="A0A101EKP2"/>
<evidence type="ECO:0000256" key="3">
    <source>
        <dbReference type="ARBA" id="ARBA00022519"/>
    </source>
</evidence>
<keyword evidence="2" id="KW-1003">Cell membrane</keyword>
<dbReference type="Proteomes" id="UP000053911">
    <property type="component" value="Unassembled WGS sequence"/>
</dbReference>
<feature type="transmembrane region" description="Helical" evidence="7">
    <location>
        <begin position="142"/>
        <end position="172"/>
    </location>
</feature>
<dbReference type="GO" id="GO:0022857">
    <property type="term" value="F:transmembrane transporter activity"/>
    <property type="evidence" value="ECO:0007669"/>
    <property type="project" value="TreeGrafter"/>
</dbReference>
<name>A0A101EKP2_9EURY</name>
<keyword evidence="5 7" id="KW-1133">Transmembrane helix</keyword>
<evidence type="ECO:0000313" key="10">
    <source>
        <dbReference type="Proteomes" id="UP000053911"/>
    </source>
</evidence>
<sequence length="430" mass="45904">MADAITILVVFLALLIIATLLSVPIAFVLGLIAVVLIDLYLPNLDLSFVMARRVITGMQIYTLLAIPFFMLAGEIMSRSGIVEDIIEFAKYFVGSIRGGLAHATVVANILMAGLSGSAVADAAAIGSLTIPAMEKAGYGKKFGTAIATSAALIGPVIPPSIPMIILGIVAQISIVDLFIGGIVPGILMGLSLMGYVYFISKKRNYPAAGRPPAFLPVLRKTIWAILLPIIIVGGIRFGVFTPTEGGAIAAVYAAVIAKLVYKMEWKEYKEALVGAAESTGVVLLVCGMAMVLTWVLTVLQVPQFIVQLFQSITTNKYVFLFIVNVFLFIMGMIIDLTPNIYLLAPLLFPVAKAYGIDPIHFGVVMSVNLTVGLLTPPVGTVLLLGSALSKVKLEDLVKELIPIYVLYFIILLVITYIPEIVLIPVHALGG</sequence>
<evidence type="ECO:0000256" key="4">
    <source>
        <dbReference type="ARBA" id="ARBA00022692"/>
    </source>
</evidence>
<dbReference type="PIRSF" id="PIRSF006066">
    <property type="entry name" value="HI0050"/>
    <property type="match status" value="1"/>
</dbReference>
<reference evidence="10" key="1">
    <citation type="journal article" date="2015" name="MBio">
        <title>Genome-Resolved Metagenomic Analysis Reveals Roles for Candidate Phyla and Other Microbial Community Members in Biogeochemical Transformations in Oil Reservoirs.</title>
        <authorList>
            <person name="Hu P."/>
            <person name="Tom L."/>
            <person name="Singh A."/>
            <person name="Thomas B.C."/>
            <person name="Baker B.J."/>
            <person name="Piceno Y.M."/>
            <person name="Andersen G.L."/>
            <person name="Banfield J.F."/>
        </authorList>
    </citation>
    <scope>NUCLEOTIDE SEQUENCE [LARGE SCALE GENOMIC DNA]</scope>
</reference>
<feature type="transmembrane region" description="Helical" evidence="7">
    <location>
        <begin position="281"/>
        <end position="305"/>
    </location>
</feature>
<feature type="transmembrane region" description="Helical" evidence="7">
    <location>
        <begin position="101"/>
        <end position="130"/>
    </location>
</feature>
<evidence type="ECO:0000256" key="6">
    <source>
        <dbReference type="ARBA" id="ARBA00023136"/>
    </source>
</evidence>
<organism evidence="9 10">
    <name type="scientific">Thermococcus sibiricus</name>
    <dbReference type="NCBI Taxonomy" id="172049"/>
    <lineage>
        <taxon>Archaea</taxon>
        <taxon>Methanobacteriati</taxon>
        <taxon>Methanobacteriota</taxon>
        <taxon>Thermococci</taxon>
        <taxon>Thermococcales</taxon>
        <taxon>Thermococcaceae</taxon>
        <taxon>Thermococcus</taxon>
    </lineage>
</organism>
<feature type="transmembrane region" description="Helical" evidence="7">
    <location>
        <begin position="221"/>
        <end position="239"/>
    </location>
</feature>
<evidence type="ECO:0000256" key="2">
    <source>
        <dbReference type="ARBA" id="ARBA00022475"/>
    </source>
</evidence>
<accession>A0A101EKP2</accession>
<feature type="transmembrane region" description="Helical" evidence="7">
    <location>
        <begin position="60"/>
        <end position="81"/>
    </location>
</feature>
<evidence type="ECO:0000256" key="1">
    <source>
        <dbReference type="ARBA" id="ARBA00004429"/>
    </source>
</evidence>
<evidence type="ECO:0000256" key="5">
    <source>
        <dbReference type="ARBA" id="ARBA00022989"/>
    </source>
</evidence>
<evidence type="ECO:0000259" key="8">
    <source>
        <dbReference type="Pfam" id="PF06808"/>
    </source>
</evidence>
<comment type="caution">
    <text evidence="9">The sequence shown here is derived from an EMBL/GenBank/DDBJ whole genome shotgun (WGS) entry which is preliminary data.</text>
</comment>
<evidence type="ECO:0000256" key="7">
    <source>
        <dbReference type="SAM" id="Phobius"/>
    </source>
</evidence>
<dbReference type="PANTHER" id="PTHR33362">
    <property type="entry name" value="SIALIC ACID TRAP TRANSPORTER PERMEASE PROTEIN SIAT-RELATED"/>
    <property type="match status" value="1"/>
</dbReference>
<dbReference type="EMBL" id="LGFD01000045">
    <property type="protein sequence ID" value="KUK16952.1"/>
    <property type="molecule type" value="Genomic_DNA"/>
</dbReference>
<proteinExistence type="predicted"/>
<feature type="transmembrane region" description="Helical" evidence="7">
    <location>
        <begin position="404"/>
        <end position="428"/>
    </location>
</feature>
<dbReference type="PATRIC" id="fig|172049.5.peg.1668"/>
<feature type="transmembrane region" description="Helical" evidence="7">
    <location>
        <begin position="178"/>
        <end position="200"/>
    </location>
</feature>
<dbReference type="Pfam" id="PF06808">
    <property type="entry name" value="DctM"/>
    <property type="match status" value="1"/>
</dbReference>
<feature type="transmembrane region" description="Helical" evidence="7">
    <location>
        <begin position="317"/>
        <end position="347"/>
    </location>
</feature>
<dbReference type="NCBIfam" id="TIGR00786">
    <property type="entry name" value="dctM"/>
    <property type="match status" value="1"/>
</dbReference>
<protein>
    <submittedName>
        <fullName evidence="9">TRAP dicarboxylate transporter, DctM subunit</fullName>
    </submittedName>
</protein>
<dbReference type="InterPro" id="IPR010656">
    <property type="entry name" value="DctM"/>
</dbReference>
<keyword evidence="3" id="KW-0997">Cell inner membrane</keyword>
<keyword evidence="6 7" id="KW-0472">Membrane</keyword>